<accession>A0A9P9K9X5</accession>
<feature type="domain" description="DUF6606" evidence="10">
    <location>
        <begin position="27"/>
        <end position="299"/>
    </location>
</feature>
<gene>
    <name evidence="11" type="ORF">BKA55DRAFT_688978</name>
</gene>
<dbReference type="Pfam" id="PF12359">
    <property type="entry name" value="DUF3645"/>
    <property type="match status" value="1"/>
</dbReference>
<dbReference type="InterPro" id="IPR022105">
    <property type="entry name" value="DUF3645"/>
</dbReference>
<feature type="region of interest" description="Disordered" evidence="7">
    <location>
        <begin position="1905"/>
        <end position="1927"/>
    </location>
</feature>
<dbReference type="GO" id="GO:0006508">
    <property type="term" value="P:proteolysis"/>
    <property type="evidence" value="ECO:0007669"/>
    <property type="project" value="UniProtKB-KW"/>
</dbReference>
<evidence type="ECO:0000259" key="9">
    <source>
        <dbReference type="Pfam" id="PF12359"/>
    </source>
</evidence>
<feature type="domain" description="DUF3638" evidence="8">
    <location>
        <begin position="2086"/>
        <end position="2307"/>
    </location>
</feature>
<keyword evidence="3" id="KW-0645">Protease</keyword>
<keyword evidence="5" id="KW-0378">Hydrolase</keyword>
<dbReference type="InterPro" id="IPR046541">
    <property type="entry name" value="DUF6606"/>
</dbReference>
<dbReference type="Pfam" id="PF12340">
    <property type="entry name" value="DUF3638"/>
    <property type="match status" value="1"/>
</dbReference>
<evidence type="ECO:0000259" key="8">
    <source>
        <dbReference type="Pfam" id="PF12340"/>
    </source>
</evidence>
<reference evidence="11" key="1">
    <citation type="journal article" date="2021" name="Nat. Commun.">
        <title>Genetic determinants of endophytism in the Arabidopsis root mycobiome.</title>
        <authorList>
            <person name="Mesny F."/>
            <person name="Miyauchi S."/>
            <person name="Thiergart T."/>
            <person name="Pickel B."/>
            <person name="Atanasova L."/>
            <person name="Karlsson M."/>
            <person name="Huettel B."/>
            <person name="Barry K.W."/>
            <person name="Haridas S."/>
            <person name="Chen C."/>
            <person name="Bauer D."/>
            <person name="Andreopoulos W."/>
            <person name="Pangilinan J."/>
            <person name="LaButti K."/>
            <person name="Riley R."/>
            <person name="Lipzen A."/>
            <person name="Clum A."/>
            <person name="Drula E."/>
            <person name="Henrissat B."/>
            <person name="Kohler A."/>
            <person name="Grigoriev I.V."/>
            <person name="Martin F.M."/>
            <person name="Hacquard S."/>
        </authorList>
    </citation>
    <scope>NUCLEOTIDE SEQUENCE</scope>
    <source>
        <strain evidence="11">MPI-CAGE-AT-0023</strain>
    </source>
</reference>
<dbReference type="SUPFAM" id="SSF52540">
    <property type="entry name" value="P-loop containing nucleoside triphosphate hydrolases"/>
    <property type="match status" value="1"/>
</dbReference>
<dbReference type="PANTHER" id="PTHR13367">
    <property type="entry name" value="UBIQUITIN THIOESTERASE"/>
    <property type="match status" value="1"/>
</dbReference>
<dbReference type="EMBL" id="JAGMUX010000007">
    <property type="protein sequence ID" value="KAH7253483.1"/>
    <property type="molecule type" value="Genomic_DNA"/>
</dbReference>
<sequence>MPPPVASMAPRKGKSDNEKPLSLNDALYNHLVLPPQLPQRQDSNLDELEKALIDRLLASVKHLRDLPENDLSYAWSLIERGLHATKSIHAGGHVDRTALIRELNDLGDSDFLVVYVRSQNCALYIRRSQDRVFGASVIFEAFETSAHNEDVLATENALQWDFPGCAVAVPLATFRENGFVANLANFLDNASRELLTDFSAQALRAGTSMPEFRNTSEPALISSMLMAILQQNGRRLAPTLLQKMVRDDVLWNNAEKPWTRLPYWLVLRVAISRYLTQRLGEIGRVEYKFLLAHLFSEFLAHIQQSGIRLDRFDFLKKKICRRLVKLEVDKDRSQDLTQRIEYLFTQLSPGFQNSISKANAFLEASWKHQKLTMTKTIPPLPRQASFEDMKLDLKISGITLNRIWRGYSKPVKFNTGRQGTANVAQAAKQHLSSFAFEHFKLIEKEIAVASFCDERLLPRSKIEKAASLINEYLRQASRAYDSIPELKSTLILNTMDLWVTMDKAACAVYPLLSEFHPVFRPEMLDVVLLSTFNDMKRLQKIQVYLQDRIAACQGSTTSIFDDPVRGSFGHRFYDDSDMSDEMNDLQKSIEAWATQLRDTKEKEWKSKSQEYSRLSKVIDESTCVYMVDEDNPHLPPYHDRDCRRCYLKRQLKRISIQAYEHPLPSDPHVAKAVVFELLCPQTLAKYRDATWIVISIALPTEEGVDPKCWARDYQQLQKYANDSSMSCSLASVTKPFVSTHYHSLAFPIEWDNGRYGVCRPNGLKLAYCDSNSKLWPSRRGHLSFLHHVKLQIPDSSPFAQQDAAFFKSIYGPSSYEIMATASRCPQGINVHEYLAFQTVASGKSRRWLSILAELASANLNFSNEATMLLVTHLALQCGPLDDSRSEFRIIHEVFRDTSFCETFVEQISHRLDSLAANWREIYLMETVVTFTLRLLDFTWAASMTKISDQTISLLLRARNTCVRWFKLLRAESYKVVEAETARRFQQYALWAALLCKRTYTPMACGRHGFDDLSLEIFIQSSITANDNLVVKLEALPQLLQHAIIRDIRLSYRLAPIISQQIVENLEVFRLSLCDMWPEEEGCPRAFSQVKLAPEAPNWVFCQSRTGDSVDSFDQTVSFNCIRGLLLVDSQPMGKLPEDPKYSVVLNELFGNQALLTFPSRHREMQYVLCVRPRGYQVHVGYGSETQELIVRAFRGRYALQLIPRETFQGDYPDLPGPLLHNCFHWLHLRTGDIFITSKDRPWPDDPHKWYILSLKDYTCARTRLYRGLFTKDHIVNPSSPLFNRISGILDSLEDRSQITVYQPGGDRNLTVELPRLNIVFHTNKNRLLQSPQLQCQIDKNQDAGTWYGLRSKLVCTSLTNPMHRSILVPLGPVSARSEGCHVTVRVEPSDKFGRFNINSTLGRIDCAPEPTLVFTKALLHACTSFLLPDPLTGRTGTEEAIDWLQAGISQPWSPLTPPSMMVLNKIAGLTPRRVYYPQDLKVMRTDTWIESLPVILQDSAYRQIVDRILRESATLGMFAAKEQATIKMPELPSSGDVHLHARVMFRQGAVTRCSGNTSSRTQPVNQKYMSRDRPSTVNIMHRNVLEVINLIRKWPQSFKTTDCIAQVLSQGSAVGGFTSAFDGTSLNEKLKVNIIQRWGSLVRFSRESTDRYKLMYLLGPMSFHLDANMPLLRTLVASAVFSDLKELELPKWDEFDHFQLNQAPQLDYILHLLKPYRVAAPENDAMGLGQYSSGKLLRKLQIEQAKHEAKVEDDCKYLANHLLSQWPCLEPNVSGLSRSVLIDIGPALEVIRPEWKRLFMNRDLTEHLKEVQTILDRRTLEDRYEPPAVPLSEVTYTVRMRGGVETVDLRQLLAKPYRILKVTTSTNQSPSVASADRPFLNEKDFSPGFGNFAWQRNTGSGASSLWSGLARRDNAPTDKNMSESAVRSQSGMKLNLIAQRLGASRSVVRRRYAADFQKSLAAFQHTPLTSYKESMKSREAEMHSSLEKVASSFEAICIALESSGVCSQRRIFWLKEGNLWPIVTKATLLSCLGSAAQVTKFGSGMRKAILEMGVDITKYQRQVRLHDLASKSISGRYHEEESNVGHSNWKPEEYPDWLLLEIESNMMIRPVQIDVALATISPGSGSNSVLQMNMGQGKTSCIIPMAAAALANKKQLVRVIVPKALLQQTAQLLQARLGGILGRGIRHVPFSRRTPTTEKKIRTYHSIHRDMLKSGGVMICQPEHQMSFMLSGRQRLLDEQPAQAGPMIKVQEWLTRVSRDILDESDYTLAVRTQLIYPSGAQTTVDGHPHRWLVAEAVLRLVDNHLYGLSMSFPHSISVIRRNGGGFPFVFFLRQDVEDELVRRLTADICHGAGGILPLTEQAMATKDRVAVKNFLMHARPSPKSIERIRNLSPDKPSLKQTIYLLRGLLVNRILMMTLKKRWNVEYGLHPHRDPIAVPFHAKGVPSDQSEWGHPDVAILFTCLAFYYDSISLSQLRQSLEHILKSDDPSTEYDNWTQSTENFPSSLKAWNAINVDDEMQLGEIWKVVRYNEVVIDYFLNNFVFPRHAKQYEVKLQANGWDIPLSPLRNIAENDKETGKPLSTGFSGTNDNRTMLPLNIQQQDLPSLHHTSAEVLTYLLHPRNRHCILPQDVKTQHMGRATEMDLLYCLRSKSIRILIDAGAQILEMDNHTLVQQWLKIDHFALAGLFFDKDNKPWILTKEGRRTPLLASPFADDLTNCLVYLDEAHTRGTDFRLPPTAKGALTLRLGQTKDHTVQAAMRLRQLGTTQIVSFFVPPEVHQSITDLQNKTIHEPIDSADVIEWLLNNTCDQIEQLQPLYYSQGMDYCRRMQAAFDHPDFLTDKPQRKAYVQAIKQDEQQSLQNLYEPKTKSRAVGMQTSNNTVLNGFIQDLNARRKTFQDTGRAVHASALQEVEQEREVAFEVESVRQVKKPQHFAAFSFPGLNASLETLIRTGRLPADTNYFTHVFHALSKTGIGRKYKVQSKVTKSKLLETAEFGRTIKPKGDLSTDDFLRPVNWIIWSSVAEIAVVIMPEEAEALIPIMRNSSVLTHLFVYSAPITRKMLQFHDLTFHSIPPLPNDWKAPKWLQVELGIYAGRLYFEWDEYDAMCSLLGIQNGEIGNEAQDKEPTGTETDAEEETSKIQPDLEQKLAKSPLAFLQEWLAVRRRGQDFAHSPMGFVSQGKRLQEDHVFFKAADTESARSQGTALAPIRFSSSAENDGQDDDGYYGVDDMGANEAGDSDSSDDDKIEYDESEYASASSRN</sequence>
<dbReference type="PANTHER" id="PTHR13367:SF32">
    <property type="entry name" value="DUF6606 DOMAIN-CONTAINING PROTEIN"/>
    <property type="match status" value="1"/>
</dbReference>
<dbReference type="Pfam" id="PF20255">
    <property type="entry name" value="DUF6606"/>
    <property type="match status" value="1"/>
</dbReference>
<dbReference type="RefSeq" id="XP_046049730.1">
    <property type="nucleotide sequence ID" value="XM_046199292.1"/>
</dbReference>
<dbReference type="Gene3D" id="3.40.50.300">
    <property type="entry name" value="P-loop containing nucleotide triphosphate hydrolases"/>
    <property type="match status" value="1"/>
</dbReference>
<dbReference type="InterPro" id="IPR022099">
    <property type="entry name" value="DUF3638"/>
</dbReference>
<evidence type="ECO:0000256" key="6">
    <source>
        <dbReference type="ARBA" id="ARBA00022807"/>
    </source>
</evidence>
<dbReference type="GO" id="GO:0004843">
    <property type="term" value="F:cysteine-type deubiquitinase activity"/>
    <property type="evidence" value="ECO:0007669"/>
    <property type="project" value="UniProtKB-EC"/>
</dbReference>
<comment type="catalytic activity">
    <reaction evidence="1">
        <text>Thiol-dependent hydrolysis of ester, thioester, amide, peptide and isopeptide bonds formed by the C-terminal Gly of ubiquitin (a 76-residue protein attached to proteins as an intracellular targeting signal).</text>
        <dbReference type="EC" id="3.4.19.12"/>
    </reaction>
</comment>
<dbReference type="InterPro" id="IPR027417">
    <property type="entry name" value="P-loop_NTPase"/>
</dbReference>
<organism evidence="11 12">
    <name type="scientific">Fusarium redolens</name>
    <dbReference type="NCBI Taxonomy" id="48865"/>
    <lineage>
        <taxon>Eukaryota</taxon>
        <taxon>Fungi</taxon>
        <taxon>Dikarya</taxon>
        <taxon>Ascomycota</taxon>
        <taxon>Pezizomycotina</taxon>
        <taxon>Sordariomycetes</taxon>
        <taxon>Hypocreomycetidae</taxon>
        <taxon>Hypocreales</taxon>
        <taxon>Nectriaceae</taxon>
        <taxon>Fusarium</taxon>
        <taxon>Fusarium redolens species complex</taxon>
    </lineage>
</organism>
<evidence type="ECO:0000256" key="5">
    <source>
        <dbReference type="ARBA" id="ARBA00022801"/>
    </source>
</evidence>
<name>A0A9P9K9X5_FUSRE</name>
<evidence type="ECO:0000256" key="7">
    <source>
        <dbReference type="SAM" id="MobiDB-lite"/>
    </source>
</evidence>
<keyword evidence="4" id="KW-0833">Ubl conjugation pathway</keyword>
<feature type="region of interest" description="Disordered" evidence="7">
    <location>
        <begin position="3200"/>
        <end position="3260"/>
    </location>
</feature>
<evidence type="ECO:0000256" key="1">
    <source>
        <dbReference type="ARBA" id="ARBA00000707"/>
    </source>
</evidence>
<dbReference type="OrthoDB" id="3182339at2759"/>
<evidence type="ECO:0000313" key="11">
    <source>
        <dbReference type="EMBL" id="KAH7253483.1"/>
    </source>
</evidence>
<feature type="compositionally biased region" description="Acidic residues" evidence="7">
    <location>
        <begin position="3236"/>
        <end position="3252"/>
    </location>
</feature>
<evidence type="ECO:0000256" key="2">
    <source>
        <dbReference type="ARBA" id="ARBA00012759"/>
    </source>
</evidence>
<evidence type="ECO:0000259" key="10">
    <source>
        <dbReference type="Pfam" id="PF20255"/>
    </source>
</evidence>
<evidence type="ECO:0000256" key="3">
    <source>
        <dbReference type="ARBA" id="ARBA00022670"/>
    </source>
</evidence>
<dbReference type="Proteomes" id="UP000720189">
    <property type="component" value="Unassembled WGS sequence"/>
</dbReference>
<feature type="compositionally biased region" description="Polar residues" evidence="7">
    <location>
        <begin position="1917"/>
        <end position="1927"/>
    </location>
</feature>
<protein>
    <recommendedName>
        <fullName evidence="2">ubiquitinyl hydrolase 1</fullName>
        <ecNumber evidence="2">3.4.19.12</ecNumber>
    </recommendedName>
</protein>
<evidence type="ECO:0000313" key="12">
    <source>
        <dbReference type="Proteomes" id="UP000720189"/>
    </source>
</evidence>
<dbReference type="GeneID" id="70229246"/>
<feature type="region of interest" description="Disordered" evidence="7">
    <location>
        <begin position="1"/>
        <end position="20"/>
    </location>
</feature>
<evidence type="ECO:0000256" key="4">
    <source>
        <dbReference type="ARBA" id="ARBA00022786"/>
    </source>
</evidence>
<comment type="caution">
    <text evidence="11">The sequence shown here is derived from an EMBL/GenBank/DDBJ whole genome shotgun (WGS) entry which is preliminary data.</text>
</comment>
<dbReference type="EC" id="3.4.19.12" evidence="2"/>
<proteinExistence type="predicted"/>
<keyword evidence="6" id="KW-0788">Thiol protease</keyword>
<keyword evidence="12" id="KW-1185">Reference proteome</keyword>
<dbReference type="InterPro" id="IPR051346">
    <property type="entry name" value="OTU_Deubiquitinase"/>
</dbReference>
<feature type="region of interest" description="Disordered" evidence="7">
    <location>
        <begin position="3118"/>
        <end position="3144"/>
    </location>
</feature>
<feature type="domain" description="DUF3645" evidence="9">
    <location>
        <begin position="2430"/>
        <end position="2462"/>
    </location>
</feature>